<organism evidence="2 3">
    <name type="scientific">Methylocapsa palsarum</name>
    <dbReference type="NCBI Taxonomy" id="1612308"/>
    <lineage>
        <taxon>Bacteria</taxon>
        <taxon>Pseudomonadati</taxon>
        <taxon>Pseudomonadota</taxon>
        <taxon>Alphaproteobacteria</taxon>
        <taxon>Hyphomicrobiales</taxon>
        <taxon>Beijerinckiaceae</taxon>
        <taxon>Methylocapsa</taxon>
    </lineage>
</organism>
<dbReference type="AlphaFoldDB" id="A0A1I3ZTP5"/>
<name>A0A1I3ZTP5_9HYPH</name>
<reference evidence="2 3" key="1">
    <citation type="submission" date="2016-10" db="EMBL/GenBank/DDBJ databases">
        <authorList>
            <person name="de Groot N.N."/>
        </authorList>
    </citation>
    <scope>NUCLEOTIDE SEQUENCE [LARGE SCALE GENOMIC DNA]</scope>
    <source>
        <strain evidence="2 3">NE2</strain>
    </source>
</reference>
<evidence type="ECO:0000313" key="3">
    <source>
        <dbReference type="Proteomes" id="UP000198755"/>
    </source>
</evidence>
<dbReference type="STRING" id="1612308.SAMN05444581_108145"/>
<evidence type="ECO:0000256" key="1">
    <source>
        <dbReference type="SAM" id="MobiDB-lite"/>
    </source>
</evidence>
<feature type="region of interest" description="Disordered" evidence="1">
    <location>
        <begin position="1"/>
        <end position="65"/>
    </location>
</feature>
<dbReference type="RefSeq" id="WP_091682126.1">
    <property type="nucleotide sequence ID" value="NZ_FOSN01000008.1"/>
</dbReference>
<accession>A0A1I3ZTP5</accession>
<gene>
    <name evidence="2" type="ORF">SAMN05444581_108145</name>
</gene>
<evidence type="ECO:0000313" key="2">
    <source>
        <dbReference type="EMBL" id="SFK47016.1"/>
    </source>
</evidence>
<proteinExistence type="predicted"/>
<sequence>MTGTTADKTFAGNNAARDGQPSGAPKMGDKSWIGSDRFRIPEQSPEGLVRREEMTRREEIKCAAV</sequence>
<dbReference type="Proteomes" id="UP000198755">
    <property type="component" value="Unassembled WGS sequence"/>
</dbReference>
<protein>
    <submittedName>
        <fullName evidence="2">Uncharacterized protein</fullName>
    </submittedName>
</protein>
<keyword evidence="3" id="KW-1185">Reference proteome</keyword>
<dbReference type="EMBL" id="FOSN01000008">
    <property type="protein sequence ID" value="SFK47016.1"/>
    <property type="molecule type" value="Genomic_DNA"/>
</dbReference>
<feature type="compositionally biased region" description="Basic and acidic residues" evidence="1">
    <location>
        <begin position="48"/>
        <end position="65"/>
    </location>
</feature>